<dbReference type="Proteomes" id="UP001153334">
    <property type="component" value="Unassembled WGS sequence"/>
</dbReference>
<proteinExistence type="predicted"/>
<comment type="caution">
    <text evidence="1">The sequence shown here is derived from an EMBL/GenBank/DDBJ whole genome shotgun (WGS) entry which is preliminary data.</text>
</comment>
<organism evidence="1 2">
    <name type="scientific">Nemania bipapillata</name>
    <dbReference type="NCBI Taxonomy" id="110536"/>
    <lineage>
        <taxon>Eukaryota</taxon>
        <taxon>Fungi</taxon>
        <taxon>Dikarya</taxon>
        <taxon>Ascomycota</taxon>
        <taxon>Pezizomycotina</taxon>
        <taxon>Sordariomycetes</taxon>
        <taxon>Xylariomycetidae</taxon>
        <taxon>Xylariales</taxon>
        <taxon>Xylariaceae</taxon>
        <taxon>Nemania</taxon>
    </lineage>
</organism>
<evidence type="ECO:0000313" key="1">
    <source>
        <dbReference type="EMBL" id="KAJ8105448.1"/>
    </source>
</evidence>
<gene>
    <name evidence="1" type="ORF">ONZ43_g7424</name>
</gene>
<accession>A0ACC2HRS4</accession>
<evidence type="ECO:0000313" key="2">
    <source>
        <dbReference type="Proteomes" id="UP001153334"/>
    </source>
</evidence>
<name>A0ACC2HRS4_9PEZI</name>
<sequence length="680" mass="73989">MLPSSFDPAPLFYPPVITLLVSCLTAVDNSAILLPNIILALCSLPRAMIPTLSPYSNDISPLHWLLTSVPLAISRAQSGPSAVPTPGRAAGPLPINLPPEVAVLLYPLHCSLLRVLHALTTTSLLTAELQLLSISLINILLLSSSPQATILKAMLWVGGLDILVSCSGPIQWGISLARVPKWRFKRPSSPMKRGPTFFSTLMSLRRMRHDLFHAPLDSSSCSSCEAIDDAEDTDEPNAQASRGLARVRTSNAGSASFARDCEVISFSGIDDTQAEKVGKIKARRHTVPATSKLRKQQTHTPSGRKKRSASSSIQAFVSLTYKQAVLRKWTYALYVYVCIIGHIFIPLPFIGVKEIVAQESLHGDEPVGWALGYLFGDIQWLRWQVVSHNLGWWIPLPPRFSQGTHQAMEHGWVEHVRNCFGDANTRLLLSAYCLVIIAVGLVIVFRLSPICEVDTRRKVFHFMMVAMFLPATYIDPCFVALALSIVLAAFLLLDLLRASQLPPLSKPLAYFLAPYVDGRDLRGPVVISHIFLLIGCAIPLWLSLGSLPRTGYGHLEGWSVPTREIAMVSGVVCVGLGDAAASLIGRRYGHRKWLWGGGKSLEGSAAFATAVFLGLMAAHTWLRLGGWAATNRHVDTRQSTMQKTAACAGMASLTEAVLTGGNDNVIVPVVLWVCVKSLGV</sequence>
<dbReference type="EMBL" id="JAPESX010003215">
    <property type="protein sequence ID" value="KAJ8105448.1"/>
    <property type="molecule type" value="Genomic_DNA"/>
</dbReference>
<reference evidence="1" key="1">
    <citation type="submission" date="2022-11" db="EMBL/GenBank/DDBJ databases">
        <title>Genome Sequence of Nemania bipapillata.</title>
        <authorList>
            <person name="Buettner E."/>
        </authorList>
    </citation>
    <scope>NUCLEOTIDE SEQUENCE</scope>
    <source>
        <strain evidence="1">CP14</strain>
    </source>
</reference>
<keyword evidence="2" id="KW-1185">Reference proteome</keyword>
<protein>
    <submittedName>
        <fullName evidence="1">Uncharacterized protein</fullName>
    </submittedName>
</protein>